<dbReference type="Proteomes" id="UP000030651">
    <property type="component" value="Unassembled WGS sequence"/>
</dbReference>
<feature type="domain" description="J" evidence="2">
    <location>
        <begin position="9"/>
        <end position="75"/>
    </location>
</feature>
<feature type="compositionally biased region" description="Basic and acidic residues" evidence="1">
    <location>
        <begin position="66"/>
        <end position="76"/>
    </location>
</feature>
<feature type="compositionally biased region" description="Polar residues" evidence="1">
    <location>
        <begin position="120"/>
        <end position="148"/>
    </location>
</feature>
<feature type="compositionally biased region" description="Low complexity" evidence="1">
    <location>
        <begin position="633"/>
        <end position="643"/>
    </location>
</feature>
<dbReference type="HOGENOM" id="CLU_006836_0_0_1"/>
<dbReference type="SUPFAM" id="SSF46565">
    <property type="entry name" value="Chaperone J-domain"/>
    <property type="match status" value="1"/>
</dbReference>
<dbReference type="OrthoDB" id="10250354at2759"/>
<dbReference type="PRINTS" id="PR00625">
    <property type="entry name" value="JDOMAIN"/>
</dbReference>
<dbReference type="InterPro" id="IPR051964">
    <property type="entry name" value="Chaperone_stress_response"/>
</dbReference>
<dbReference type="RefSeq" id="XP_007831430.1">
    <property type="nucleotide sequence ID" value="XM_007833239.1"/>
</dbReference>
<dbReference type="GeneID" id="19269671"/>
<feature type="region of interest" description="Disordered" evidence="1">
    <location>
        <begin position="551"/>
        <end position="781"/>
    </location>
</feature>
<dbReference type="PROSITE" id="PS50076">
    <property type="entry name" value="DNAJ_2"/>
    <property type="match status" value="1"/>
</dbReference>
<name>W3XBI6_PESFW</name>
<proteinExistence type="predicted"/>
<sequence length="951" mass="104180">MPKVDATRNYYADLQVTPASSSEEVKKQYRKLAMQWHPDRNRGKEEEASKKFQIIQAAFEILTDPTLKRQYDEARNKSASRFPTSSGVRGNPWANAGADFPPPPKRTGANTAGAGPQPRPTSGASRYNNWGQTSGANSRKTSQNTDTGSAKAHYDAWKNMRPNANASTPRKPPPTPGRPPTSSTRDSKTSDAEGVPRTASQKQKAQASFGNTARRTGFTPRSPGPGDEPPVSNNNYFTTRTRANIFPDEPASTTSQSRRVPPVPDPLAQFRDNFVDGRHSSPYATPGGEKTSLFGDGLNRARSTRDSSRPSTSHDADTSFPFPRQRSSSTPRSSSNDGSSEDSTKVNTGAKVNSSADSASASHRPSDRYRPQSAESAQTSSGGKAQSAADKNRTDGTANQPNDNSTKYAISSRTASATQNRPRIHSPSGKSQRATTTHPMTTESRLRSTSSEVNQTVPRLLPFEQYLKNHVDRLIRRIGDPASYGISNDTGRGKEKRVEFASVPTYHLQDSTNDLNSFGYTNDSTYTSAKFDRASADNISTQFVDEQPEAFSFTAGGPPAEDIPLPSKRGSQSSSRLGRRSPMKINRRPVPAPPGPSPMRPETSASDEGATAKFSAAEWGEKIGSEHFVPKPSTSASTSPTRRTNSRRGSKPIKVTRGGSAGIIDDDDEIPTATAAWTDAPKPPPRTQSPMAMDIDEPSVEKDGEAGDEDVTEDGARKIPVEPTRPEWRAGNVDVKGKDQEQRPTLSTDTTNTTAAQSKSAPASAQPFVAQNGGSEDSEEFRASFADFKKVEPFTDPQPTGLNSFADLKTTLPFESRASGHVPLSKPQAAPDLDFPAVPVAPRLHPTIAVGLRPSNTQWRKYSQDFYNYMEKWETFTEIVLTHFATRQFEMKKRREQFGRAWLEGVHGEDGAALYQIELQQDHEIRKKWMRYCDEHQARVQEFITFRDRAK</sequence>
<dbReference type="InterPro" id="IPR018253">
    <property type="entry name" value="DnaJ_domain_CS"/>
</dbReference>
<feature type="region of interest" description="Disordered" evidence="1">
    <location>
        <begin position="66"/>
        <end position="453"/>
    </location>
</feature>
<dbReference type="PANTHER" id="PTHR44029:SF1">
    <property type="entry name" value="DNAJ HOMOLOG SUBFAMILY C MEMBER 21"/>
    <property type="match status" value="1"/>
</dbReference>
<feature type="compositionally biased region" description="Polar residues" evidence="1">
    <location>
        <begin position="198"/>
        <end position="214"/>
    </location>
</feature>
<feature type="compositionally biased region" description="Polar residues" evidence="1">
    <location>
        <begin position="77"/>
        <end position="88"/>
    </location>
</feature>
<feature type="compositionally biased region" description="Polar residues" evidence="1">
    <location>
        <begin position="373"/>
        <end position="384"/>
    </location>
</feature>
<feature type="compositionally biased region" description="Basic and acidic residues" evidence="1">
    <location>
        <begin position="303"/>
        <end position="317"/>
    </location>
</feature>
<dbReference type="SMART" id="SM00271">
    <property type="entry name" value="DnaJ"/>
    <property type="match status" value="1"/>
</dbReference>
<dbReference type="Pfam" id="PF00226">
    <property type="entry name" value="DnaJ"/>
    <property type="match status" value="1"/>
</dbReference>
<feature type="compositionally biased region" description="Basic residues" evidence="1">
    <location>
        <begin position="577"/>
        <end position="587"/>
    </location>
</feature>
<feature type="compositionally biased region" description="Low complexity" evidence="1">
    <location>
        <begin position="441"/>
        <end position="452"/>
    </location>
</feature>
<dbReference type="eggNOG" id="KOG0714">
    <property type="taxonomic scope" value="Eukaryota"/>
</dbReference>
<feature type="compositionally biased region" description="Low complexity" evidence="1">
    <location>
        <begin position="318"/>
        <end position="338"/>
    </location>
</feature>
<keyword evidence="4" id="KW-1185">Reference proteome</keyword>
<dbReference type="CDD" id="cd06257">
    <property type="entry name" value="DnaJ"/>
    <property type="match status" value="1"/>
</dbReference>
<feature type="compositionally biased region" description="Pro residues" evidence="1">
    <location>
        <begin position="170"/>
        <end position="179"/>
    </location>
</feature>
<dbReference type="EMBL" id="KI912111">
    <property type="protein sequence ID" value="ETS82782.1"/>
    <property type="molecule type" value="Genomic_DNA"/>
</dbReference>
<feature type="compositionally biased region" description="Polar residues" evidence="1">
    <location>
        <begin position="345"/>
        <end position="363"/>
    </location>
</feature>
<dbReference type="Gene3D" id="1.10.287.110">
    <property type="entry name" value="DnaJ domain"/>
    <property type="match status" value="1"/>
</dbReference>
<evidence type="ECO:0000259" key="2">
    <source>
        <dbReference type="PROSITE" id="PS50076"/>
    </source>
</evidence>
<organism evidence="3 4">
    <name type="scientific">Pestalotiopsis fici (strain W106-1 / CGMCC3.15140)</name>
    <dbReference type="NCBI Taxonomy" id="1229662"/>
    <lineage>
        <taxon>Eukaryota</taxon>
        <taxon>Fungi</taxon>
        <taxon>Dikarya</taxon>
        <taxon>Ascomycota</taxon>
        <taxon>Pezizomycotina</taxon>
        <taxon>Sordariomycetes</taxon>
        <taxon>Xylariomycetidae</taxon>
        <taxon>Amphisphaeriales</taxon>
        <taxon>Sporocadaceae</taxon>
        <taxon>Pestalotiopsis</taxon>
    </lineage>
</organism>
<feature type="compositionally biased region" description="Polar residues" evidence="1">
    <location>
        <begin position="231"/>
        <end position="242"/>
    </location>
</feature>
<dbReference type="STRING" id="1229662.W3XBI6"/>
<dbReference type="OMA" id="YGPPKAN"/>
<protein>
    <recommendedName>
        <fullName evidence="2">J domain-containing protein</fullName>
    </recommendedName>
</protein>
<evidence type="ECO:0000256" key="1">
    <source>
        <dbReference type="SAM" id="MobiDB-lite"/>
    </source>
</evidence>
<evidence type="ECO:0000313" key="3">
    <source>
        <dbReference type="EMBL" id="ETS82782.1"/>
    </source>
</evidence>
<feature type="compositionally biased region" description="Low complexity" evidence="1">
    <location>
        <begin position="745"/>
        <end position="767"/>
    </location>
</feature>
<dbReference type="InterPro" id="IPR001623">
    <property type="entry name" value="DnaJ_domain"/>
</dbReference>
<dbReference type="AlphaFoldDB" id="W3XBI6"/>
<dbReference type="PROSITE" id="PS00636">
    <property type="entry name" value="DNAJ_1"/>
    <property type="match status" value="1"/>
</dbReference>
<feature type="compositionally biased region" description="Basic and acidic residues" evidence="1">
    <location>
        <begin position="619"/>
        <end position="629"/>
    </location>
</feature>
<gene>
    <name evidence="3" type="ORF">PFICI_04658</name>
</gene>
<feature type="compositionally biased region" description="Low complexity" evidence="1">
    <location>
        <begin position="567"/>
        <end position="576"/>
    </location>
</feature>
<reference evidence="4" key="1">
    <citation type="journal article" date="2015" name="BMC Genomics">
        <title>Genomic and transcriptomic analysis of the endophytic fungus Pestalotiopsis fici reveals its lifestyle and high potential for synthesis of natural products.</title>
        <authorList>
            <person name="Wang X."/>
            <person name="Zhang X."/>
            <person name="Liu L."/>
            <person name="Xiang M."/>
            <person name="Wang W."/>
            <person name="Sun X."/>
            <person name="Che Y."/>
            <person name="Guo L."/>
            <person name="Liu G."/>
            <person name="Guo L."/>
            <person name="Wang C."/>
            <person name="Yin W.B."/>
            <person name="Stadler M."/>
            <person name="Zhang X."/>
            <person name="Liu X."/>
        </authorList>
    </citation>
    <scope>NUCLEOTIDE SEQUENCE [LARGE SCALE GENOMIC DNA]</scope>
    <source>
        <strain evidence="4">W106-1 / CGMCC3.15140</strain>
    </source>
</reference>
<evidence type="ECO:0000313" key="4">
    <source>
        <dbReference type="Proteomes" id="UP000030651"/>
    </source>
</evidence>
<feature type="compositionally biased region" description="Polar residues" evidence="1">
    <location>
        <begin position="428"/>
        <end position="440"/>
    </location>
</feature>
<feature type="compositionally biased region" description="Polar residues" evidence="1">
    <location>
        <begin position="395"/>
        <end position="421"/>
    </location>
</feature>
<dbReference type="GO" id="GO:0005737">
    <property type="term" value="C:cytoplasm"/>
    <property type="evidence" value="ECO:0007669"/>
    <property type="project" value="TreeGrafter"/>
</dbReference>
<dbReference type="InterPro" id="IPR036869">
    <property type="entry name" value="J_dom_sf"/>
</dbReference>
<feature type="compositionally biased region" description="Basic and acidic residues" evidence="1">
    <location>
        <begin position="714"/>
        <end position="728"/>
    </location>
</feature>
<dbReference type="PANTHER" id="PTHR44029">
    <property type="entry name" value="DNAJ HOMOLOG SUBFAMILY C MEMBER 21"/>
    <property type="match status" value="1"/>
</dbReference>
<dbReference type="InParanoid" id="W3XBI6"/>
<feature type="compositionally biased region" description="Pro residues" evidence="1">
    <location>
        <begin position="590"/>
        <end position="599"/>
    </location>
</feature>
<dbReference type="KEGG" id="pfy:PFICI_04658"/>
<accession>W3XBI6</accession>